<dbReference type="EMBL" id="WIUZ02000001">
    <property type="protein sequence ID" value="KAF9792585.1"/>
    <property type="molecule type" value="Genomic_DNA"/>
</dbReference>
<evidence type="ECO:0000259" key="4">
    <source>
        <dbReference type="Pfam" id="PF04112"/>
    </source>
</evidence>
<dbReference type="InterPro" id="IPR007244">
    <property type="entry name" value="Naa35_N"/>
</dbReference>
<reference evidence="6" key="2">
    <citation type="submission" date="2020-11" db="EMBL/GenBank/DDBJ databases">
        <authorList>
            <consortium name="DOE Joint Genome Institute"/>
            <person name="Kuo A."/>
            <person name="Miyauchi S."/>
            <person name="Kiss E."/>
            <person name="Drula E."/>
            <person name="Kohler A."/>
            <person name="Sanchez-Garcia M."/>
            <person name="Andreopoulos B."/>
            <person name="Barry K.W."/>
            <person name="Bonito G."/>
            <person name="Buee M."/>
            <person name="Carver A."/>
            <person name="Chen C."/>
            <person name="Cichocki N."/>
            <person name="Clum A."/>
            <person name="Culley D."/>
            <person name="Crous P.W."/>
            <person name="Fauchery L."/>
            <person name="Girlanda M."/>
            <person name="Hayes R."/>
            <person name="Keri Z."/>
            <person name="Labutti K."/>
            <person name="Lipzen A."/>
            <person name="Lombard V."/>
            <person name="Magnuson J."/>
            <person name="Maillard F."/>
            <person name="Morin E."/>
            <person name="Murat C."/>
            <person name="Nolan M."/>
            <person name="Ohm R."/>
            <person name="Pangilinan J."/>
            <person name="Pereira M."/>
            <person name="Perotto S."/>
            <person name="Peter M."/>
            <person name="Riley R."/>
            <person name="Sitrit Y."/>
            <person name="Stielow B."/>
            <person name="Szollosi G."/>
            <person name="Zifcakova L."/>
            <person name="Stursova M."/>
            <person name="Spatafora J.W."/>
            <person name="Tedersoo L."/>
            <person name="Vaario L.-M."/>
            <person name="Yamada A."/>
            <person name="Yan M."/>
            <person name="Wang P."/>
            <person name="Xu J."/>
            <person name="Bruns T."/>
            <person name="Baldrian P."/>
            <person name="Vilgalys R."/>
            <person name="Henrissat B."/>
            <person name="Grigoriev I.V."/>
            <person name="Hibbett D."/>
            <person name="Nagy L.G."/>
            <person name="Martin F.M."/>
        </authorList>
    </citation>
    <scope>NUCLEOTIDE SEQUENCE</scope>
    <source>
        <strain evidence="6">UH-Tt-Lm1</strain>
    </source>
</reference>
<sequence>MYLDQLDLPGGEDFVDVTAIFAGAAQQLDATEMIFADGYSLNDAMSALEIGEPRMDSGMILEEAQRPPFDPLAPLLPEEVCWILDRATSCEIEWHCGSTLSQTVYTFLYGHAVAEMHTDYLLNFEDDPLRPIELVTVVLRAVALAVMKRCSMAWAAMAKGGVHDQEDWHSEKADISLHEGTPIGRVFGELDQAIAWLSCTSRVPQEWRDALRLRVSFHKTLLEIFSLSLPRGREILELKRGDAVSFLKRMELKPSPEPATDSVARMAFDPYITRRLFAFMPLRVLALPPQDRTWKALATFFSGLDELYELTGATNVTTWQVVGDVKVWKHIHDHQLTYIRATHMSSFVNGTAVLGSYPLRWLVDRFFSESLGLSYDSIVDNISGSWVGDANPPLPRFENLVIKLMKETISSSWYNLPRRRRYLMKSIFEWHALQDGFIRLLEQTKLSRAKNPQLLRLLPHIPLIWRLTAAESIILSGFQLELYAPHERTFAYWYLTQVIETHLGCIEDILVTLPSDTIEYHEMRFRHTLLTGLQTLATGMTVSLVKKGVGLKTEEGANDPNFLKRYKWALIPHHPAIRIQDVLIPNERDFINDCRDLQTTGLNPTDNWGLAHAILTGLQSQEKPAWSQMAIRYRQELLGLLIQKCVEYQNARGTFEFAWGPSSFPEIGIENS</sequence>
<dbReference type="GO" id="GO:0031417">
    <property type="term" value="C:NatC complex"/>
    <property type="evidence" value="ECO:0007669"/>
    <property type="project" value="InterPro"/>
</dbReference>
<protein>
    <submittedName>
        <fullName evidence="6">Mak10 subunit, NatC N-terminal acetyltransferase-domain-containing protein</fullName>
    </submittedName>
</protein>
<dbReference type="InterPro" id="IPR057983">
    <property type="entry name" value="NAA35-like_N"/>
</dbReference>
<dbReference type="Pfam" id="PF04112">
    <property type="entry name" value="Mak10"/>
    <property type="match status" value="1"/>
</dbReference>
<dbReference type="AlphaFoldDB" id="A0A9P6LBN9"/>
<evidence type="ECO:0000259" key="5">
    <source>
        <dbReference type="Pfam" id="PF25789"/>
    </source>
</evidence>
<gene>
    <name evidence="6" type="ORF">BJ322DRAFT_58492</name>
</gene>
<evidence type="ECO:0000256" key="3">
    <source>
        <dbReference type="ARBA" id="ARBA00022490"/>
    </source>
</evidence>
<dbReference type="Pfam" id="PF25789">
    <property type="entry name" value="TPR_NAA35"/>
    <property type="match status" value="1"/>
</dbReference>
<dbReference type="PANTHER" id="PTHR21373">
    <property type="entry name" value="GLUCOSE REPRESSIBLE PROTEIN MAK10"/>
    <property type="match status" value="1"/>
</dbReference>
<evidence type="ECO:0000313" key="7">
    <source>
        <dbReference type="Proteomes" id="UP000736335"/>
    </source>
</evidence>
<dbReference type="Proteomes" id="UP000736335">
    <property type="component" value="Unassembled WGS sequence"/>
</dbReference>
<dbReference type="PANTHER" id="PTHR21373:SF0">
    <property type="entry name" value="N-ALPHA-ACETYLTRANSFERASE 35, NATC AUXILIARY SUBUNIT"/>
    <property type="match status" value="1"/>
</dbReference>
<feature type="domain" description="NAA35-like N-terminal" evidence="4">
    <location>
        <begin position="32"/>
        <end position="183"/>
    </location>
</feature>
<dbReference type="OrthoDB" id="269405at2759"/>
<organism evidence="6 7">
    <name type="scientific">Thelephora terrestris</name>
    <dbReference type="NCBI Taxonomy" id="56493"/>
    <lineage>
        <taxon>Eukaryota</taxon>
        <taxon>Fungi</taxon>
        <taxon>Dikarya</taxon>
        <taxon>Basidiomycota</taxon>
        <taxon>Agaricomycotina</taxon>
        <taxon>Agaricomycetes</taxon>
        <taxon>Thelephorales</taxon>
        <taxon>Thelephoraceae</taxon>
        <taxon>Thelephora</taxon>
    </lineage>
</organism>
<evidence type="ECO:0000256" key="1">
    <source>
        <dbReference type="ARBA" id="ARBA00004496"/>
    </source>
</evidence>
<keyword evidence="3" id="KW-0963">Cytoplasm</keyword>
<comment type="subcellular location">
    <subcellularLocation>
        <location evidence="1">Cytoplasm</location>
    </subcellularLocation>
</comment>
<proteinExistence type="inferred from homology"/>
<evidence type="ECO:0000256" key="2">
    <source>
        <dbReference type="ARBA" id="ARBA00006289"/>
    </source>
</evidence>
<keyword evidence="7" id="KW-1185">Reference proteome</keyword>
<feature type="domain" description="NAA35-like TPR repeats" evidence="5">
    <location>
        <begin position="397"/>
        <end position="503"/>
    </location>
</feature>
<reference evidence="6" key="1">
    <citation type="journal article" date="2020" name="Nat. Commun.">
        <title>Large-scale genome sequencing of mycorrhizal fungi provides insights into the early evolution of symbiotic traits.</title>
        <authorList>
            <person name="Miyauchi S."/>
            <person name="Kiss E."/>
            <person name="Kuo A."/>
            <person name="Drula E."/>
            <person name="Kohler A."/>
            <person name="Sanchez-Garcia M."/>
            <person name="Morin E."/>
            <person name="Andreopoulos B."/>
            <person name="Barry K.W."/>
            <person name="Bonito G."/>
            <person name="Buee M."/>
            <person name="Carver A."/>
            <person name="Chen C."/>
            <person name="Cichocki N."/>
            <person name="Clum A."/>
            <person name="Culley D."/>
            <person name="Crous P.W."/>
            <person name="Fauchery L."/>
            <person name="Girlanda M."/>
            <person name="Hayes R.D."/>
            <person name="Keri Z."/>
            <person name="LaButti K."/>
            <person name="Lipzen A."/>
            <person name="Lombard V."/>
            <person name="Magnuson J."/>
            <person name="Maillard F."/>
            <person name="Murat C."/>
            <person name="Nolan M."/>
            <person name="Ohm R.A."/>
            <person name="Pangilinan J."/>
            <person name="Pereira M.F."/>
            <person name="Perotto S."/>
            <person name="Peter M."/>
            <person name="Pfister S."/>
            <person name="Riley R."/>
            <person name="Sitrit Y."/>
            <person name="Stielow J.B."/>
            <person name="Szollosi G."/>
            <person name="Zifcakova L."/>
            <person name="Stursova M."/>
            <person name="Spatafora J.W."/>
            <person name="Tedersoo L."/>
            <person name="Vaario L.M."/>
            <person name="Yamada A."/>
            <person name="Yan M."/>
            <person name="Wang P."/>
            <person name="Xu J."/>
            <person name="Bruns T."/>
            <person name="Baldrian P."/>
            <person name="Vilgalys R."/>
            <person name="Dunand C."/>
            <person name="Henrissat B."/>
            <person name="Grigoriev I.V."/>
            <person name="Hibbett D."/>
            <person name="Nagy L.G."/>
            <person name="Martin F.M."/>
        </authorList>
    </citation>
    <scope>NUCLEOTIDE SEQUENCE</scope>
    <source>
        <strain evidence="6">UH-Tt-Lm1</strain>
    </source>
</reference>
<comment type="caution">
    <text evidence="6">The sequence shown here is derived from an EMBL/GenBank/DDBJ whole genome shotgun (WGS) entry which is preliminary data.</text>
</comment>
<dbReference type="InterPro" id="IPR057982">
    <property type="entry name" value="TPR_NAA35"/>
</dbReference>
<accession>A0A9P6LBN9</accession>
<comment type="similarity">
    <text evidence="2">Belongs to the MAK10 family.</text>
</comment>
<evidence type="ECO:0000313" key="6">
    <source>
        <dbReference type="EMBL" id="KAF9792585.1"/>
    </source>
</evidence>
<name>A0A9P6LBN9_9AGAM</name>